<dbReference type="PROSITE" id="PS50297">
    <property type="entry name" value="ANK_REP_REGION"/>
    <property type="match status" value="1"/>
</dbReference>
<sequence length="1865" mass="197274">MASPPSAAVRQQRLAALAQEFGLPPFPPLSALTKPLQPLSLRTPSDDAAAEELLKARRLAATASASAGNTTATGDNRRSATPASSLKRAFTSARRRDWQPHELFAALHDHVDQAGSAGVAEALIAKLLAAGGDVNGTTTVTKTKTASSRLSRRRSVESFERSRLLQRAIQHGNYELVAVLVPHADPPALDAGLPHAIRAGRADLVELLLCYGAQPAHTPAGVEAFREVCAAGGRPDLLGLLLAAAARDDKASLSHALPPALLDATATGCIESVMLLSRYAAAAVAAVDGNYNNAAALRTTILACRVDLVLALVAGAAAAAAVAPVTAPPPSSAPLNAAFQLLFTHPSILPNDKMALAEILLCAGASGDVVAAALLQACRSNVSAMVGLLADYGASVEYDQAAVLRHVLAQKKLSLARILLLSENIAVSPRRASACLTYLPKDLSHAERYGFLDLLLRRGAGGTPLHDMLIEVTEAGDVASARLLLTPQFPLDDANHPNPDYHPRSASPAHIERRASHHHHLASVDYKEGMALQLAVQTGQLDIVELMLATRPSPDILAEVFPNIVNLPPTLRYQTVERFLATGFAGPCVTAALQQALLEPPATRDERLVALLLRSKADINAAGGAGLRSAVAQRDLALLQTILRNSHPAPPVLATALTEALAVTVDPDNRRAMVLALVGTGVHQDKAAVAEALLTALRMQPIDVALVDGLLKQGQADINYHSGLAVVLAAAHLDPTVLTRLLETQRADADTVRRALYALSGIPSNTTKATKLASLLRYIDADVGDVLSDLLVSEVQLVVRAPSAERCLSVVQALLAAGADVNAHQAAALCYAVAAPVPPLVDMFLQSSRAQPPQSSLTPASLAAAIPRIFNITDVTERFALATLLLGAGVPAYEASRALNHAVVTVPDDLPLLQILAAAADPADGSALFSAVQHRSRDALATLLASRSFAVPVINGALAEAVTIDGSTDRETRQALCALLLAAGATDPAVSDALVAAAAAADLPLGRLLLEHGARVDHQNGQALLRACRAGAADVLQMLLEKQPPSAPPEEADLMRRGFHEAEHVDDLGAREAIFRLLLDKGTVGGEALDRQLLCSVRCGDDGAGLVRLLLAHGANANYEGGEALWTCTRNGCIPILKLLLGSDVDGDDDASTVDENRHKHKPSQETMERALKASWMLSAALRYQVVQSLVAAGLQATEAVHIALNKAVNDDYATGTTPAASETDDHDDKDAHKQDTYALVRLLLDHGASPLANGCQTLVDAACRCRHAILALCIAQSRVPVPAADLAYVFAHAFTSERVTAWFSEEGRATAELLLEQGAQNPDDLARVLVLAIEHDSTGRDADALAGDFVRLFVRHQANVDLDRGLPLQAAAKRARVDYVRPLLSRQPSADSLAMALPYIFMADAPENEVLSLLSLFCEYARDSPDGGLLLDVMFKHPDCAPVVFVALSRYPRSVAILEALLDAGYYHDQMTTARVDLEEAQSGDDDNNDNDDEERVSLLLWALLQPQKKIGSALLELLVARGAKVNFETARTKTTPLMLAIRTKRPDVVTLLLQAGADVDVADHRGHTPLFLAACASGGGGGSSNDTGLAMLADVLAAGPSVNDGSLHVAARNLNVAAMKLLVAHGHEVDFPSPHHAGRSALAELCLYGSSDDALPLSAARLKDLNQSVAYLLSQGSDVRLRSEGKTPLLLALEAHDPVATTQALLKAGLYKTVNDPCNQYSDNTYTYSPTMYVAHVRPWSSSSSSSLTDVRERLLAVLRTSRAEDVFYAHTGPQPVGATGMPDELLRAERDARQVGTAQQLSRITLNERRSLDTLEQAQNRRELARLAEGRNLAHALGQLPPAHGPNGGNRNVAGYIMGEIK</sequence>
<protein>
    <submittedName>
        <fullName evidence="5">Ankyrin repeat-containing domain protein</fullName>
    </submittedName>
</protein>
<dbReference type="PROSITE" id="PS50088">
    <property type="entry name" value="ANK_REPEAT"/>
    <property type="match status" value="1"/>
</dbReference>
<proteinExistence type="predicted"/>
<comment type="caution">
    <text evidence="5">The sequence shown here is derived from an EMBL/GenBank/DDBJ whole genome shotgun (WGS) entry which is preliminary data.</text>
</comment>
<dbReference type="Proteomes" id="UP000076874">
    <property type="component" value="Unassembled WGS sequence"/>
</dbReference>
<dbReference type="PANTHER" id="PTHR24189">
    <property type="entry name" value="MYOTROPHIN"/>
    <property type="match status" value="1"/>
</dbReference>
<dbReference type="Pfam" id="PF13637">
    <property type="entry name" value="Ank_4"/>
    <property type="match status" value="1"/>
</dbReference>
<dbReference type="Pfam" id="PF12796">
    <property type="entry name" value="Ank_2"/>
    <property type="match status" value="1"/>
</dbReference>
<evidence type="ECO:0000313" key="5">
    <source>
        <dbReference type="EMBL" id="OAA56948.1"/>
    </source>
</evidence>
<feature type="region of interest" description="Disordered" evidence="4">
    <location>
        <begin position="62"/>
        <end position="92"/>
    </location>
</feature>
<dbReference type="OrthoDB" id="194358at2759"/>
<dbReference type="Gene3D" id="1.25.40.20">
    <property type="entry name" value="Ankyrin repeat-containing domain"/>
    <property type="match status" value="6"/>
</dbReference>
<feature type="compositionally biased region" description="Low complexity" evidence="4">
    <location>
        <begin position="62"/>
        <end position="74"/>
    </location>
</feature>
<evidence type="ECO:0000313" key="6">
    <source>
        <dbReference type="Proteomes" id="UP000076874"/>
    </source>
</evidence>
<evidence type="ECO:0000256" key="4">
    <source>
        <dbReference type="SAM" id="MobiDB-lite"/>
    </source>
</evidence>
<evidence type="ECO:0000256" key="2">
    <source>
        <dbReference type="ARBA" id="ARBA00023043"/>
    </source>
</evidence>
<gene>
    <name evidence="5" type="ORF">SPI_07329</name>
</gene>
<evidence type="ECO:0000256" key="1">
    <source>
        <dbReference type="ARBA" id="ARBA00022737"/>
    </source>
</evidence>
<dbReference type="SUPFAM" id="SSF48403">
    <property type="entry name" value="Ankyrin repeat"/>
    <property type="match status" value="3"/>
</dbReference>
<keyword evidence="2 3" id="KW-0040">ANK repeat</keyword>
<dbReference type="EMBL" id="AZHD01000015">
    <property type="protein sequence ID" value="OAA56948.1"/>
    <property type="molecule type" value="Genomic_DNA"/>
</dbReference>
<dbReference type="STRING" id="1081102.A0A167PRJ3"/>
<dbReference type="InterPro" id="IPR036770">
    <property type="entry name" value="Ankyrin_rpt-contain_sf"/>
</dbReference>
<evidence type="ECO:0000256" key="3">
    <source>
        <dbReference type="PROSITE-ProRule" id="PRU00023"/>
    </source>
</evidence>
<dbReference type="PANTHER" id="PTHR24189:SF50">
    <property type="entry name" value="ANKYRIN REPEAT AND SOCS BOX PROTEIN 2"/>
    <property type="match status" value="1"/>
</dbReference>
<dbReference type="InterPro" id="IPR002110">
    <property type="entry name" value="Ankyrin_rpt"/>
</dbReference>
<dbReference type="SMART" id="SM00248">
    <property type="entry name" value="ANK"/>
    <property type="match status" value="14"/>
</dbReference>
<keyword evidence="1" id="KW-0677">Repeat</keyword>
<keyword evidence="6" id="KW-1185">Reference proteome</keyword>
<accession>A0A167PRJ3</accession>
<feature type="repeat" description="ANK" evidence="3">
    <location>
        <begin position="1534"/>
        <end position="1566"/>
    </location>
</feature>
<organism evidence="5 6">
    <name type="scientific">Niveomyces insectorum RCEF 264</name>
    <dbReference type="NCBI Taxonomy" id="1081102"/>
    <lineage>
        <taxon>Eukaryota</taxon>
        <taxon>Fungi</taxon>
        <taxon>Dikarya</taxon>
        <taxon>Ascomycota</taxon>
        <taxon>Pezizomycotina</taxon>
        <taxon>Sordariomycetes</taxon>
        <taxon>Hypocreomycetidae</taxon>
        <taxon>Hypocreales</taxon>
        <taxon>Cordycipitaceae</taxon>
        <taxon>Niveomyces</taxon>
    </lineage>
</organism>
<reference evidence="5 6" key="1">
    <citation type="journal article" date="2016" name="Genome Biol. Evol.">
        <title>Divergent and convergent evolution of fungal pathogenicity.</title>
        <authorList>
            <person name="Shang Y."/>
            <person name="Xiao G."/>
            <person name="Zheng P."/>
            <person name="Cen K."/>
            <person name="Zhan S."/>
            <person name="Wang C."/>
        </authorList>
    </citation>
    <scope>NUCLEOTIDE SEQUENCE [LARGE SCALE GENOMIC DNA]</scope>
    <source>
        <strain evidence="5 6">RCEF 264</strain>
    </source>
</reference>
<name>A0A167PRJ3_9HYPO</name>
<dbReference type="InterPro" id="IPR050745">
    <property type="entry name" value="Multifunctional_regulatory"/>
</dbReference>